<evidence type="ECO:0000313" key="1">
    <source>
        <dbReference type="EMBL" id="SCU96289.1"/>
    </source>
</evidence>
<dbReference type="Proteomes" id="UP000190274">
    <property type="component" value="Chromosome H"/>
</dbReference>
<keyword evidence="2" id="KW-1185">Reference proteome</keyword>
<name>A0A1G4JYW1_9SACH</name>
<sequence>MLQDREIVAYFNTGNFPVTEEYLPAQFEGEQEMAYLYNSSKDFEKRRVYFKSEWRAPRVRVPWYMYKLMHFGLFYNLEFRSAVYARFPELPAVKLFTHWLRLMSIGVQLSDKQSVPLYMVVAVMYARGGEVRWCPGVILEVSKDVIVWCKSGRRIWRYSRATPGAHNMIEVVS</sequence>
<organism evidence="1 2">
    <name type="scientific">Lachancea dasiensis</name>
    <dbReference type="NCBI Taxonomy" id="1072105"/>
    <lineage>
        <taxon>Eukaryota</taxon>
        <taxon>Fungi</taxon>
        <taxon>Dikarya</taxon>
        <taxon>Ascomycota</taxon>
        <taxon>Saccharomycotina</taxon>
        <taxon>Saccharomycetes</taxon>
        <taxon>Saccharomycetales</taxon>
        <taxon>Saccharomycetaceae</taxon>
        <taxon>Lachancea</taxon>
    </lineage>
</organism>
<protein>
    <submittedName>
        <fullName evidence="1">LADA_0H00100g1_1</fullName>
    </submittedName>
</protein>
<accession>A0A1G4JYW1</accession>
<dbReference type="EMBL" id="LT598461">
    <property type="protein sequence ID" value="SCU96289.1"/>
    <property type="molecule type" value="Genomic_DNA"/>
</dbReference>
<dbReference type="OrthoDB" id="4036583at2759"/>
<evidence type="ECO:0000313" key="2">
    <source>
        <dbReference type="Proteomes" id="UP000190274"/>
    </source>
</evidence>
<reference evidence="1 2" key="1">
    <citation type="submission" date="2016-03" db="EMBL/GenBank/DDBJ databases">
        <authorList>
            <person name="Devillers H."/>
        </authorList>
    </citation>
    <scope>NUCLEOTIDE SEQUENCE [LARGE SCALE GENOMIC DNA]</scope>
    <source>
        <strain evidence="1">CBS 10888</strain>
    </source>
</reference>
<proteinExistence type="predicted"/>
<gene>
    <name evidence="1" type="ORF">LADA_0H00100G</name>
</gene>
<dbReference type="AlphaFoldDB" id="A0A1G4JYW1"/>